<comment type="caution">
    <text evidence="1">The sequence shown here is derived from an EMBL/GenBank/DDBJ whole genome shotgun (WGS) entry which is preliminary data.</text>
</comment>
<gene>
    <name evidence="1" type="ORF">EZS27_001804</name>
</gene>
<sequence length="103" mass="11561">MVGPLGSNRYKNSVVHNADRNSTVDIPVQFYSECIRSYDVTVYCYVSELTLGTDYQIVDEKGIPLPSDTTGAISHPDNITNSKTENYEVRAFTMNYKVTVTIK</sequence>
<evidence type="ECO:0000313" key="1">
    <source>
        <dbReference type="EMBL" id="KAA6350816.1"/>
    </source>
</evidence>
<accession>A0A5J4SX68</accession>
<proteinExistence type="predicted"/>
<organism evidence="1">
    <name type="scientific">termite gut metagenome</name>
    <dbReference type="NCBI Taxonomy" id="433724"/>
    <lineage>
        <taxon>unclassified sequences</taxon>
        <taxon>metagenomes</taxon>
        <taxon>organismal metagenomes</taxon>
    </lineage>
</organism>
<dbReference type="EMBL" id="SNRY01000022">
    <property type="protein sequence ID" value="KAA6350816.1"/>
    <property type="molecule type" value="Genomic_DNA"/>
</dbReference>
<reference evidence="1" key="1">
    <citation type="submission" date="2019-03" db="EMBL/GenBank/DDBJ databases">
        <title>Single cell metagenomics reveals metabolic interactions within the superorganism composed of flagellate Streblomastix strix and complex community of Bacteroidetes bacteria on its surface.</title>
        <authorList>
            <person name="Treitli S.C."/>
            <person name="Kolisko M."/>
            <person name="Husnik F."/>
            <person name="Keeling P."/>
            <person name="Hampl V."/>
        </authorList>
    </citation>
    <scope>NUCLEOTIDE SEQUENCE</scope>
    <source>
        <strain evidence="1">STM</strain>
    </source>
</reference>
<protein>
    <submittedName>
        <fullName evidence="1">Uncharacterized protein</fullName>
    </submittedName>
</protein>
<name>A0A5J4SX68_9ZZZZ</name>
<dbReference type="AlphaFoldDB" id="A0A5J4SX68"/>